<gene>
    <name evidence="2" type="ORF">JL102_08070</name>
</gene>
<keyword evidence="1" id="KW-0175">Coiled coil</keyword>
<proteinExistence type="predicted"/>
<dbReference type="EMBL" id="JAESIY010000004">
    <property type="protein sequence ID" value="MBL3656081.1"/>
    <property type="molecule type" value="Genomic_DNA"/>
</dbReference>
<dbReference type="AlphaFoldDB" id="A0A937K095"/>
<dbReference type="Gene3D" id="1.10.287.1490">
    <property type="match status" value="1"/>
</dbReference>
<reference evidence="2" key="1">
    <citation type="submission" date="2021-01" db="EMBL/GenBank/DDBJ databases">
        <title>Fulvivirga kasyanovii gen. nov., sp nov., a novel member of the phylum Bacteroidetes isolated from seawater in a mussel farm.</title>
        <authorList>
            <person name="Zhao L.-H."/>
            <person name="Wang Z.-J."/>
        </authorList>
    </citation>
    <scope>NUCLEOTIDE SEQUENCE</scope>
    <source>
        <strain evidence="2">2943</strain>
    </source>
</reference>
<sequence>MNNDQLKASLQTLERKINLLLGDHKALKLEVSKLQEENQELHSMLKQKDEQINNFQNKIKISKIVNNIDTEEGNTSELKRKIDDYIKEIDKCIVHLSK</sequence>
<accession>A0A937K095</accession>
<protein>
    <recommendedName>
        <fullName evidence="4">Phenylalanyl-tRNA synthetase subunit beta</fullName>
    </recommendedName>
</protein>
<dbReference type="Proteomes" id="UP000659388">
    <property type="component" value="Unassembled WGS sequence"/>
</dbReference>
<evidence type="ECO:0000313" key="3">
    <source>
        <dbReference type="Proteomes" id="UP000659388"/>
    </source>
</evidence>
<feature type="coiled-coil region" evidence="1">
    <location>
        <begin position="3"/>
        <end position="88"/>
    </location>
</feature>
<name>A0A937K095_9BACT</name>
<organism evidence="2 3">
    <name type="scientific">Fulvivirga sediminis</name>
    <dbReference type="NCBI Taxonomy" id="2803949"/>
    <lineage>
        <taxon>Bacteria</taxon>
        <taxon>Pseudomonadati</taxon>
        <taxon>Bacteroidota</taxon>
        <taxon>Cytophagia</taxon>
        <taxon>Cytophagales</taxon>
        <taxon>Fulvivirgaceae</taxon>
        <taxon>Fulvivirga</taxon>
    </lineage>
</organism>
<evidence type="ECO:0008006" key="4">
    <source>
        <dbReference type="Google" id="ProtNLM"/>
    </source>
</evidence>
<keyword evidence="3" id="KW-1185">Reference proteome</keyword>
<evidence type="ECO:0000313" key="2">
    <source>
        <dbReference type="EMBL" id="MBL3656081.1"/>
    </source>
</evidence>
<evidence type="ECO:0000256" key="1">
    <source>
        <dbReference type="SAM" id="Coils"/>
    </source>
</evidence>
<comment type="caution">
    <text evidence="2">The sequence shown here is derived from an EMBL/GenBank/DDBJ whole genome shotgun (WGS) entry which is preliminary data.</text>
</comment>
<dbReference type="RefSeq" id="WP_202243872.1">
    <property type="nucleotide sequence ID" value="NZ_JAESIY010000004.1"/>
</dbReference>